<evidence type="ECO:0000313" key="2">
    <source>
        <dbReference type="Proteomes" id="UP000199564"/>
    </source>
</evidence>
<evidence type="ECO:0000313" key="1">
    <source>
        <dbReference type="EMBL" id="SFN78084.1"/>
    </source>
</evidence>
<reference evidence="2" key="1">
    <citation type="submission" date="2016-10" db="EMBL/GenBank/DDBJ databases">
        <authorList>
            <person name="Varghese N."/>
            <person name="Submissions S."/>
        </authorList>
    </citation>
    <scope>NUCLEOTIDE SEQUENCE [LARGE SCALE GENOMIC DNA]</scope>
    <source>
        <strain evidence="2">DSM 15282</strain>
    </source>
</reference>
<dbReference type="AlphaFoldDB" id="A0A1I5BTN1"/>
<keyword evidence="2" id="KW-1185">Reference proteome</keyword>
<name>A0A1I5BTN1_9BACT</name>
<protein>
    <submittedName>
        <fullName evidence="1">Uncharacterized protein</fullName>
    </submittedName>
</protein>
<dbReference type="EMBL" id="FOVW01000002">
    <property type="protein sequence ID" value="SFN78084.1"/>
    <property type="molecule type" value="Genomic_DNA"/>
</dbReference>
<organism evidence="1 2">
    <name type="scientific">Algoriphagus ornithinivorans</name>
    <dbReference type="NCBI Taxonomy" id="226506"/>
    <lineage>
        <taxon>Bacteria</taxon>
        <taxon>Pseudomonadati</taxon>
        <taxon>Bacteroidota</taxon>
        <taxon>Cytophagia</taxon>
        <taxon>Cytophagales</taxon>
        <taxon>Cyclobacteriaceae</taxon>
        <taxon>Algoriphagus</taxon>
    </lineage>
</organism>
<sequence length="40" mass="4414">MDIRFLTSIDKNTAYCLLKGTESGSFGLRSSVFQSVKQGK</sequence>
<gene>
    <name evidence="1" type="ORF">SAMN04488519_10233</name>
</gene>
<proteinExistence type="predicted"/>
<dbReference type="Proteomes" id="UP000199564">
    <property type="component" value="Unassembled WGS sequence"/>
</dbReference>
<accession>A0A1I5BTN1</accession>
<dbReference type="STRING" id="226506.SAMN04488519_10233"/>